<dbReference type="EMBL" id="CP002293">
    <property type="protein sequence ID" value="ADP74352.1"/>
    <property type="molecule type" value="Genomic_DNA"/>
</dbReference>
<evidence type="ECO:0000256" key="6">
    <source>
        <dbReference type="ARBA" id="ARBA00022989"/>
    </source>
</evidence>
<evidence type="ECO:0000256" key="2">
    <source>
        <dbReference type="ARBA" id="ARBA00008335"/>
    </source>
</evidence>
<feature type="transmembrane region" description="Helical" evidence="8">
    <location>
        <begin position="335"/>
        <end position="354"/>
    </location>
</feature>
<dbReference type="PANTHER" id="PTHR43271">
    <property type="entry name" value="BLL2771 PROTEIN"/>
    <property type="match status" value="1"/>
</dbReference>
<feature type="transmembrane region" description="Helical" evidence="8">
    <location>
        <begin position="192"/>
        <end position="210"/>
    </location>
</feature>
<dbReference type="Gene3D" id="1.20.1250.20">
    <property type="entry name" value="MFS general substrate transporter like domains"/>
    <property type="match status" value="1"/>
</dbReference>
<keyword evidence="7 8" id="KW-0472">Membrane</keyword>
<dbReference type="InterPro" id="IPR020846">
    <property type="entry name" value="MFS_dom"/>
</dbReference>
<feature type="transmembrane region" description="Helical" evidence="8">
    <location>
        <begin position="96"/>
        <end position="121"/>
    </location>
</feature>
<dbReference type="Pfam" id="PF07690">
    <property type="entry name" value="MFS_1"/>
    <property type="match status" value="1"/>
</dbReference>
<feature type="transmembrane region" description="Helical" evidence="8">
    <location>
        <begin position="302"/>
        <end position="323"/>
    </location>
</feature>
<dbReference type="InterPro" id="IPR036259">
    <property type="entry name" value="MFS_trans_sf"/>
</dbReference>
<feature type="transmembrane region" description="Helical" evidence="8">
    <location>
        <begin position="270"/>
        <end position="290"/>
    </location>
</feature>
<dbReference type="KEGG" id="gmc:GY4MC1_1575"/>
<gene>
    <name evidence="10" type="ORF">GY4MC1_1575</name>
</gene>
<dbReference type="PANTHER" id="PTHR43271:SF1">
    <property type="entry name" value="INNER MEMBRANE TRANSPORT PROTEIN YNFM"/>
    <property type="match status" value="1"/>
</dbReference>
<evidence type="ECO:0000256" key="4">
    <source>
        <dbReference type="ARBA" id="ARBA00022475"/>
    </source>
</evidence>
<comment type="similarity">
    <text evidence="2">Belongs to the major facilitator superfamily.</text>
</comment>
<organism evidence="10">
    <name type="scientific">Geobacillus sp. (strain Y4.1MC1)</name>
    <dbReference type="NCBI Taxonomy" id="581103"/>
    <lineage>
        <taxon>Bacteria</taxon>
        <taxon>Bacillati</taxon>
        <taxon>Bacillota</taxon>
        <taxon>Bacilli</taxon>
        <taxon>Bacillales</taxon>
        <taxon>Anoxybacillaceae</taxon>
        <taxon>Geobacillus</taxon>
    </lineage>
</organism>
<keyword evidence="5 8" id="KW-0812">Transmembrane</keyword>
<dbReference type="AlphaFoldDB" id="A0A7U4DKR8"/>
<keyword evidence="6 8" id="KW-1133">Transmembrane helix</keyword>
<feature type="transmembrane region" description="Helical" evidence="8">
    <location>
        <begin position="67"/>
        <end position="84"/>
    </location>
</feature>
<evidence type="ECO:0000259" key="9">
    <source>
        <dbReference type="PROSITE" id="PS50850"/>
    </source>
</evidence>
<dbReference type="SUPFAM" id="SSF103473">
    <property type="entry name" value="MFS general substrate transporter"/>
    <property type="match status" value="1"/>
</dbReference>
<name>A0A7U4DKR8_GEOS0</name>
<sequence length="450" mass="48564">MDAGTEIIIPHTNTPPACGVFVFAIFVDIQGHGRFPYKRVIVKNINKLKEARTLTYIELGTREYKKASLALFFGGFVTFAILYTTQPLLPVFAKEFHVSAASASLTVSVSTGTLAVMMLIAASLSDRVGKKKVMMISMLLTSMLALAMSFSPNFISLVLARMFLGMAAAGIPSLAMAYVAEEFHPAGIGKVMGLYISGTSLGGMAGRILTGLLTDLFSWRTALFAIGIISLLLSLIFALILPAPRHSVNKPLNGKTALRAYAVHLHNKPLMALIVLGFLFMGGFVTLYNYIGFLLGDPPYSFSQSVLGFLFIVYLFGSFSSVYMGKKADLSGHALVLSISVALTALGAVVTLVPSVVVKIIGLSLFTFGFFGCHSIASAWIGECANVNKAQASSLYLLFYYLGSSLAGTAGGYFWTHFHWLGVITFIVILLLLSYPLISYAHKHLKQLPQ</sequence>
<dbReference type="InterPro" id="IPR011701">
    <property type="entry name" value="MFS"/>
</dbReference>
<feature type="domain" description="Major facilitator superfamily (MFS) profile" evidence="9">
    <location>
        <begin position="67"/>
        <end position="440"/>
    </location>
</feature>
<evidence type="ECO:0000256" key="3">
    <source>
        <dbReference type="ARBA" id="ARBA00022448"/>
    </source>
</evidence>
<protein>
    <submittedName>
        <fullName evidence="10">Major facilitator superfamily MFS_1</fullName>
    </submittedName>
</protein>
<dbReference type="GO" id="GO:0005886">
    <property type="term" value="C:plasma membrane"/>
    <property type="evidence" value="ECO:0007669"/>
    <property type="project" value="UniProtKB-SubCell"/>
</dbReference>
<reference evidence="10" key="1">
    <citation type="submission" date="2010-10" db="EMBL/GenBank/DDBJ databases">
        <title>Complete sequence of chromosome of Geobacillus sp. Y4.1MC1.</title>
        <authorList>
            <consortium name="US DOE Joint Genome Institute"/>
            <person name="Lucas S."/>
            <person name="Copeland A."/>
            <person name="Lapidus A."/>
            <person name="Cheng J.-F."/>
            <person name="Bruce D."/>
            <person name="Goodwin L."/>
            <person name="Pitluck S."/>
            <person name="Chertkov O."/>
            <person name="Zhang X."/>
            <person name="Detter J.C."/>
            <person name="Han C."/>
            <person name="Tapia R."/>
            <person name="Land M."/>
            <person name="Hauser L."/>
            <person name="Jeffries C."/>
            <person name="Kyrpides N."/>
            <person name="Ivanova N."/>
            <person name="Ovchinnikova G."/>
            <person name="Brumm P."/>
            <person name="Mead D."/>
            <person name="Woyke T."/>
        </authorList>
    </citation>
    <scope>NUCLEOTIDE SEQUENCE [LARGE SCALE GENOMIC DNA]</scope>
    <source>
        <strain evidence="10">Y4.1MC1</strain>
    </source>
</reference>
<evidence type="ECO:0000256" key="7">
    <source>
        <dbReference type="ARBA" id="ARBA00023136"/>
    </source>
</evidence>
<feature type="transmembrane region" description="Helical" evidence="8">
    <location>
        <begin position="420"/>
        <end position="438"/>
    </location>
</feature>
<evidence type="ECO:0000256" key="8">
    <source>
        <dbReference type="SAM" id="Phobius"/>
    </source>
</evidence>
<feature type="transmembrane region" description="Helical" evidence="8">
    <location>
        <begin position="394"/>
        <end position="414"/>
    </location>
</feature>
<dbReference type="GO" id="GO:0022857">
    <property type="term" value="F:transmembrane transporter activity"/>
    <property type="evidence" value="ECO:0007669"/>
    <property type="project" value="InterPro"/>
</dbReference>
<feature type="transmembrane region" description="Helical" evidence="8">
    <location>
        <begin position="158"/>
        <end position="180"/>
    </location>
</feature>
<evidence type="ECO:0000256" key="5">
    <source>
        <dbReference type="ARBA" id="ARBA00022692"/>
    </source>
</evidence>
<dbReference type="PROSITE" id="PS50850">
    <property type="entry name" value="MFS"/>
    <property type="match status" value="1"/>
</dbReference>
<feature type="transmembrane region" description="Helical" evidence="8">
    <location>
        <begin position="360"/>
        <end position="382"/>
    </location>
</feature>
<comment type="subcellular location">
    <subcellularLocation>
        <location evidence="1">Cell membrane</location>
        <topology evidence="1">Multi-pass membrane protein</topology>
    </subcellularLocation>
</comment>
<accession>A0A7U4DKR8</accession>
<feature type="transmembrane region" description="Helical" evidence="8">
    <location>
        <begin position="133"/>
        <end position="152"/>
    </location>
</feature>
<evidence type="ECO:0000256" key="1">
    <source>
        <dbReference type="ARBA" id="ARBA00004651"/>
    </source>
</evidence>
<evidence type="ECO:0000313" key="10">
    <source>
        <dbReference type="EMBL" id="ADP74352.1"/>
    </source>
</evidence>
<dbReference type="CDD" id="cd17324">
    <property type="entry name" value="MFS_NepI_like"/>
    <property type="match status" value="1"/>
</dbReference>
<keyword evidence="4" id="KW-1003">Cell membrane</keyword>
<feature type="transmembrane region" description="Helical" evidence="8">
    <location>
        <begin position="222"/>
        <end position="241"/>
    </location>
</feature>
<keyword evidence="3" id="KW-0813">Transport</keyword>
<proteinExistence type="inferred from homology"/>